<accession>A0A1X1J3D4</accession>
<dbReference type="Proteomes" id="UP000194008">
    <property type="component" value="Unassembled WGS sequence"/>
</dbReference>
<evidence type="ECO:0000313" key="2">
    <source>
        <dbReference type="EMBL" id="ORO79870.1"/>
    </source>
</evidence>
<keyword evidence="1" id="KW-1133">Transmembrane helix</keyword>
<protein>
    <submittedName>
        <fullName evidence="2">Uncharacterized protein</fullName>
    </submittedName>
</protein>
<organism evidence="2 3">
    <name type="scientific">Streptococcus oralis subsp. dentisani</name>
    <dbReference type="NCBI Taxonomy" id="1458253"/>
    <lineage>
        <taxon>Bacteria</taxon>
        <taxon>Bacillati</taxon>
        <taxon>Bacillota</taxon>
        <taxon>Bacilli</taxon>
        <taxon>Lactobacillales</taxon>
        <taxon>Streptococcaceae</taxon>
        <taxon>Streptococcus</taxon>
    </lineage>
</organism>
<evidence type="ECO:0000313" key="3">
    <source>
        <dbReference type="Proteomes" id="UP000194008"/>
    </source>
</evidence>
<evidence type="ECO:0000256" key="1">
    <source>
        <dbReference type="SAM" id="Phobius"/>
    </source>
</evidence>
<proteinExistence type="predicted"/>
<dbReference type="EMBL" id="NCUW01000025">
    <property type="protein sequence ID" value="ORO79870.1"/>
    <property type="molecule type" value="Genomic_DNA"/>
</dbReference>
<dbReference type="AlphaFoldDB" id="A0A1X1J3D4"/>
<feature type="transmembrane region" description="Helical" evidence="1">
    <location>
        <begin position="76"/>
        <end position="98"/>
    </location>
</feature>
<comment type="caution">
    <text evidence="2">The sequence shown here is derived from an EMBL/GenBank/DDBJ whole genome shotgun (WGS) entry which is preliminary data.</text>
</comment>
<sequence length="100" mass="11580">MACIFEIAEKSFSKRFYSCLLIPLALQILSIYFMSELLAFIFLIFIYLALIHLLFQLFLSYAMFRNGNVVFQNISLLFLMLYACYYPLAGFFLAALSIGL</sequence>
<feature type="transmembrane region" description="Helical" evidence="1">
    <location>
        <begin position="16"/>
        <end position="34"/>
    </location>
</feature>
<name>A0A1X1J3D4_STROR</name>
<reference evidence="2 3" key="1">
    <citation type="journal article" date="2016" name="Eur. J. Clin. Microbiol. Infect. Dis.">
        <title>Whole genome sequencing as a tool for phylogenetic analysis of clinical strains of Mitis group streptococci.</title>
        <authorList>
            <person name="Rasmussen L.H."/>
            <person name="Dargis R."/>
            <person name="Hojholt K."/>
            <person name="Christensen J.J."/>
            <person name="Skovgaard O."/>
            <person name="Justesen U.S."/>
            <person name="Rosenvinge F.S."/>
            <person name="Moser C."/>
            <person name="Lukjancenko O."/>
            <person name="Rasmussen S."/>
            <person name="Nielsen X.C."/>
        </authorList>
    </citation>
    <scope>NUCLEOTIDE SEQUENCE [LARGE SCALE GENOMIC DNA]</scope>
    <source>
        <strain evidence="2 3">Y_5914_11</strain>
    </source>
</reference>
<gene>
    <name evidence="2" type="ORF">B7709_01300</name>
</gene>
<keyword evidence="1" id="KW-0472">Membrane</keyword>
<feature type="transmembrane region" description="Helical" evidence="1">
    <location>
        <begin position="40"/>
        <end position="64"/>
    </location>
</feature>
<keyword evidence="1" id="KW-0812">Transmembrane</keyword>